<dbReference type="Proteomes" id="UP001247805">
    <property type="component" value="Unassembled WGS sequence"/>
</dbReference>
<dbReference type="InterPro" id="IPR000014">
    <property type="entry name" value="PAS"/>
</dbReference>
<dbReference type="InterPro" id="IPR035965">
    <property type="entry name" value="PAS-like_dom_sf"/>
</dbReference>
<evidence type="ECO:0000259" key="5">
    <source>
        <dbReference type="PROSITE" id="PS50113"/>
    </source>
</evidence>
<dbReference type="Gene3D" id="3.30.450.20">
    <property type="entry name" value="PAS domain"/>
    <property type="match status" value="2"/>
</dbReference>
<comment type="caution">
    <text evidence="6">The sequence shown here is derived from an EMBL/GenBank/DDBJ whole genome shotgun (WGS) entry which is preliminary data.</text>
</comment>
<sequence length="439" mass="49354">MFNSKLKDELLDTQKALSINKQIFDSLSEEMLHIVLSEQGVVEEVNAVFLRETGIPEQQIYQRKFIDMVYQQSRSSQHFSQLKNALEQKLHWCGAVELEKDGQVVWLRIILQPVKDQDGGCLYFDIFANNLSRTIEKSIHQDNMIRALLRSMAVIEFTPEGFVEHANDLFLDAMGYQFSEIEGKHHRMFCLDEETSSPDYVAFWQKLNEGEFVASRFKRVDKQGNVVWLDASYNPIFDNHGNLYKIVKFATVITQQVVLEAQTNEAARIAFDTSQHTDESARQGAELMQQTANVMEQLAEQMTFASDNIDALDSQSKTISTIIQSISSIADQTNLLALNAAIEAARAGDQGRGFAVVADEVRELASRTSRSTQEIVDVVAKNQELTSQAVATINNSKNTATEVAERINKTNQVIEAIRVGAQKVVQSVSQFVTNLDSSK</sequence>
<dbReference type="NCBIfam" id="TIGR00229">
    <property type="entry name" value="sensory_box"/>
    <property type="match status" value="2"/>
</dbReference>
<dbReference type="PANTHER" id="PTHR32089">
    <property type="entry name" value="METHYL-ACCEPTING CHEMOTAXIS PROTEIN MCPB"/>
    <property type="match status" value="1"/>
</dbReference>
<organism evidence="6 7">
    <name type="scientific">Paraglaciecola aquimarina</name>
    <dbReference type="NCBI Taxonomy" id="1235557"/>
    <lineage>
        <taxon>Bacteria</taxon>
        <taxon>Pseudomonadati</taxon>
        <taxon>Pseudomonadota</taxon>
        <taxon>Gammaproteobacteria</taxon>
        <taxon>Alteromonadales</taxon>
        <taxon>Alteromonadaceae</taxon>
        <taxon>Paraglaciecola</taxon>
    </lineage>
</organism>
<gene>
    <name evidence="6" type="ORF">RS130_17960</name>
</gene>
<reference evidence="6 7" key="1">
    <citation type="submission" date="2023-10" db="EMBL/GenBank/DDBJ databases">
        <title>Glaciecola aquimarina strain GGW-M5 nov., isolated from a coastal seawater.</title>
        <authorList>
            <person name="Bayburt H."/>
            <person name="Kim J.M."/>
            <person name="Choi B.J."/>
            <person name="Jeon C.O."/>
        </authorList>
    </citation>
    <scope>NUCLEOTIDE SEQUENCE [LARGE SCALE GENOMIC DNA]</scope>
    <source>
        <strain evidence="6 7">KCTC 32108</strain>
    </source>
</reference>
<name>A0ABU3SZU0_9ALTE</name>
<accession>A0ABU3SZU0</accession>
<dbReference type="InterPro" id="IPR013655">
    <property type="entry name" value="PAS_fold_3"/>
</dbReference>
<dbReference type="PANTHER" id="PTHR32089:SF112">
    <property type="entry name" value="LYSOZYME-LIKE PROTEIN-RELATED"/>
    <property type="match status" value="1"/>
</dbReference>
<dbReference type="Pfam" id="PF13426">
    <property type="entry name" value="PAS_9"/>
    <property type="match status" value="1"/>
</dbReference>
<proteinExistence type="predicted"/>
<dbReference type="PROSITE" id="PS50113">
    <property type="entry name" value="PAC"/>
    <property type="match status" value="1"/>
</dbReference>
<protein>
    <submittedName>
        <fullName evidence="6">PAS domain-containing methyl-accepting chemotaxis protein</fullName>
    </submittedName>
</protein>
<comment type="subcellular location">
    <subcellularLocation>
        <location evidence="1">Membrane</location>
    </subcellularLocation>
</comment>
<dbReference type="Gene3D" id="1.10.287.950">
    <property type="entry name" value="Methyl-accepting chemotaxis protein"/>
    <property type="match status" value="1"/>
</dbReference>
<evidence type="ECO:0000256" key="1">
    <source>
        <dbReference type="ARBA" id="ARBA00004370"/>
    </source>
</evidence>
<dbReference type="EMBL" id="JAWDIO010000002">
    <property type="protein sequence ID" value="MDU0355528.1"/>
    <property type="molecule type" value="Genomic_DNA"/>
</dbReference>
<keyword evidence="2 3" id="KW-0807">Transducer</keyword>
<dbReference type="CDD" id="cd00130">
    <property type="entry name" value="PAS"/>
    <property type="match status" value="2"/>
</dbReference>
<dbReference type="SMART" id="SM00283">
    <property type="entry name" value="MA"/>
    <property type="match status" value="1"/>
</dbReference>
<dbReference type="RefSeq" id="WP_316027062.1">
    <property type="nucleotide sequence ID" value="NZ_JAWDIO010000002.1"/>
</dbReference>
<feature type="domain" description="Methyl-accepting transducer" evidence="4">
    <location>
        <begin position="245"/>
        <end position="439"/>
    </location>
</feature>
<dbReference type="InterPro" id="IPR004089">
    <property type="entry name" value="MCPsignal_dom"/>
</dbReference>
<dbReference type="SUPFAM" id="SSF55785">
    <property type="entry name" value="PYP-like sensor domain (PAS domain)"/>
    <property type="match status" value="2"/>
</dbReference>
<evidence type="ECO:0000256" key="3">
    <source>
        <dbReference type="PROSITE-ProRule" id="PRU00284"/>
    </source>
</evidence>
<dbReference type="SUPFAM" id="SSF58104">
    <property type="entry name" value="Methyl-accepting chemotaxis protein (MCP) signaling domain"/>
    <property type="match status" value="1"/>
</dbReference>
<keyword evidence="7" id="KW-1185">Reference proteome</keyword>
<feature type="domain" description="PAC" evidence="5">
    <location>
        <begin position="213"/>
        <end position="265"/>
    </location>
</feature>
<evidence type="ECO:0000313" key="6">
    <source>
        <dbReference type="EMBL" id="MDU0355528.1"/>
    </source>
</evidence>
<dbReference type="InterPro" id="IPR000700">
    <property type="entry name" value="PAS-assoc_C"/>
</dbReference>
<evidence type="ECO:0000313" key="7">
    <source>
        <dbReference type="Proteomes" id="UP001247805"/>
    </source>
</evidence>
<dbReference type="Pfam" id="PF00015">
    <property type="entry name" value="MCPsignal"/>
    <property type="match status" value="1"/>
</dbReference>
<evidence type="ECO:0000256" key="2">
    <source>
        <dbReference type="ARBA" id="ARBA00023224"/>
    </source>
</evidence>
<dbReference type="PROSITE" id="PS50111">
    <property type="entry name" value="CHEMOTAXIS_TRANSDUC_2"/>
    <property type="match status" value="1"/>
</dbReference>
<evidence type="ECO:0000259" key="4">
    <source>
        <dbReference type="PROSITE" id="PS50111"/>
    </source>
</evidence>
<dbReference type="Pfam" id="PF08447">
    <property type="entry name" value="PAS_3"/>
    <property type="match status" value="1"/>
</dbReference>